<keyword evidence="2" id="KW-0378">Hydrolase</keyword>
<keyword evidence="3" id="KW-1185">Reference proteome</keyword>
<sequence length="62" mass="6737">ARREGDGDGFRAPPPPAAPERGERRPRRHHEDDGPPVIGLGDHVPSFLLRPVALKPAKVGEE</sequence>
<feature type="non-terminal residue" evidence="2">
    <location>
        <position position="1"/>
    </location>
</feature>
<protein>
    <submittedName>
        <fullName evidence="2">DEAD/DEAH box helicase</fullName>
    </submittedName>
</protein>
<reference evidence="2 3" key="1">
    <citation type="submission" date="2024-02" db="EMBL/GenBank/DDBJ databases">
        <authorList>
            <person name="Grouzdev D."/>
        </authorList>
    </citation>
    <scope>NUCLEOTIDE SEQUENCE [LARGE SCALE GENOMIC DNA]</scope>
    <source>
        <strain evidence="2 3">9N</strain>
    </source>
</reference>
<dbReference type="Proteomes" id="UP001350748">
    <property type="component" value="Unassembled WGS sequence"/>
</dbReference>
<name>A0ABU7XLH7_9HYPH</name>
<comment type="caution">
    <text evidence="2">The sequence shown here is derived from an EMBL/GenBank/DDBJ whole genome shotgun (WGS) entry which is preliminary data.</text>
</comment>
<evidence type="ECO:0000313" key="2">
    <source>
        <dbReference type="EMBL" id="MEF3368045.1"/>
    </source>
</evidence>
<keyword evidence="2" id="KW-0547">Nucleotide-binding</keyword>
<organism evidence="2 3">
    <name type="scientific">Methylocystis borbori</name>
    <dbReference type="NCBI Taxonomy" id="3118750"/>
    <lineage>
        <taxon>Bacteria</taxon>
        <taxon>Pseudomonadati</taxon>
        <taxon>Pseudomonadota</taxon>
        <taxon>Alphaproteobacteria</taxon>
        <taxon>Hyphomicrobiales</taxon>
        <taxon>Methylocystaceae</taxon>
        <taxon>Methylocystis</taxon>
    </lineage>
</organism>
<accession>A0ABU7XLH7</accession>
<dbReference type="GO" id="GO:0004386">
    <property type="term" value="F:helicase activity"/>
    <property type="evidence" value="ECO:0007669"/>
    <property type="project" value="UniProtKB-KW"/>
</dbReference>
<keyword evidence="2" id="KW-0347">Helicase</keyword>
<evidence type="ECO:0000313" key="3">
    <source>
        <dbReference type="Proteomes" id="UP001350748"/>
    </source>
</evidence>
<keyword evidence="2" id="KW-0067">ATP-binding</keyword>
<evidence type="ECO:0000256" key="1">
    <source>
        <dbReference type="SAM" id="MobiDB-lite"/>
    </source>
</evidence>
<gene>
    <name evidence="2" type="ORF">V3H18_16035</name>
</gene>
<dbReference type="EMBL" id="JAZHYN010000076">
    <property type="protein sequence ID" value="MEF3368045.1"/>
    <property type="molecule type" value="Genomic_DNA"/>
</dbReference>
<proteinExistence type="predicted"/>
<feature type="region of interest" description="Disordered" evidence="1">
    <location>
        <begin position="1"/>
        <end position="43"/>
    </location>
</feature>